<protein>
    <submittedName>
        <fullName evidence="3">Uncharacterized protein</fullName>
    </submittedName>
</protein>
<dbReference type="AlphaFoldDB" id="A0A8E2E5B8"/>
<organism evidence="3 4">
    <name type="scientific">Lepidopterella palustris CBS 459.81</name>
    <dbReference type="NCBI Taxonomy" id="1314670"/>
    <lineage>
        <taxon>Eukaryota</taxon>
        <taxon>Fungi</taxon>
        <taxon>Dikarya</taxon>
        <taxon>Ascomycota</taxon>
        <taxon>Pezizomycotina</taxon>
        <taxon>Dothideomycetes</taxon>
        <taxon>Pleosporomycetidae</taxon>
        <taxon>Mytilinidiales</taxon>
        <taxon>Argynnaceae</taxon>
        <taxon>Lepidopterella</taxon>
    </lineage>
</organism>
<reference evidence="3 4" key="1">
    <citation type="journal article" date="2016" name="Nat. Commun.">
        <title>Ectomycorrhizal ecology is imprinted in the genome of the dominant symbiotic fungus Cenococcum geophilum.</title>
        <authorList>
            <consortium name="DOE Joint Genome Institute"/>
            <person name="Peter M."/>
            <person name="Kohler A."/>
            <person name="Ohm R.A."/>
            <person name="Kuo A."/>
            <person name="Krutzmann J."/>
            <person name="Morin E."/>
            <person name="Arend M."/>
            <person name="Barry K.W."/>
            <person name="Binder M."/>
            <person name="Choi C."/>
            <person name="Clum A."/>
            <person name="Copeland A."/>
            <person name="Grisel N."/>
            <person name="Haridas S."/>
            <person name="Kipfer T."/>
            <person name="LaButti K."/>
            <person name="Lindquist E."/>
            <person name="Lipzen A."/>
            <person name="Maire R."/>
            <person name="Meier B."/>
            <person name="Mihaltcheva S."/>
            <person name="Molinier V."/>
            <person name="Murat C."/>
            <person name="Poggeler S."/>
            <person name="Quandt C.A."/>
            <person name="Sperisen C."/>
            <person name="Tritt A."/>
            <person name="Tisserant E."/>
            <person name="Crous P.W."/>
            <person name="Henrissat B."/>
            <person name="Nehls U."/>
            <person name="Egli S."/>
            <person name="Spatafora J.W."/>
            <person name="Grigoriev I.V."/>
            <person name="Martin F.M."/>
        </authorList>
    </citation>
    <scope>NUCLEOTIDE SEQUENCE [LARGE SCALE GENOMIC DNA]</scope>
    <source>
        <strain evidence="3 4">CBS 459.81</strain>
    </source>
</reference>
<evidence type="ECO:0000313" key="3">
    <source>
        <dbReference type="EMBL" id="OCK77661.1"/>
    </source>
</evidence>
<evidence type="ECO:0000313" key="4">
    <source>
        <dbReference type="Proteomes" id="UP000250266"/>
    </source>
</evidence>
<proteinExistence type="inferred from homology"/>
<feature type="region of interest" description="Disordered" evidence="2">
    <location>
        <begin position="83"/>
        <end position="104"/>
    </location>
</feature>
<evidence type="ECO:0000256" key="1">
    <source>
        <dbReference type="ARBA" id="ARBA00010139"/>
    </source>
</evidence>
<sequence length="360" mass="40375">MASPEESERYYFPLMTEKEYIEPRQLAKAPQGTQQATREMGWHSPPLPRVWTALHYRNGVETSGPGLHYEAVSVRRISTNYSTPHGYPSSASTSDYGHVEQASRDSKNEITNKLWCEIVQGLGTTEVTCRAIHVPGSTIDNSGGVGQLDPNRKCIVLDDNVKEVGPGHPGEILWIARRIIDGQFVGQDANPGQLQHTSGEAEKMRIAEDSEYNLDFRKRIEAEINGLFGMYQQSLELSHHFRWVITKEMNRRMGPGYEKSKNFIIPKWSPGCRRIFPGDGYLEALVQDNVISVFDAIEKVTPAGIPTKDGTEQKMDILVYATRFQVAFQLAFKVVNGQGKSIQEDWTEGIEAMAVQARST</sequence>
<keyword evidence="4" id="KW-1185">Reference proteome</keyword>
<dbReference type="SUPFAM" id="SSF56801">
    <property type="entry name" value="Acetyl-CoA synthetase-like"/>
    <property type="match status" value="1"/>
</dbReference>
<dbReference type="SUPFAM" id="SSF51905">
    <property type="entry name" value="FAD/NAD(P)-binding domain"/>
    <property type="match status" value="1"/>
</dbReference>
<gene>
    <name evidence="3" type="ORF">K432DRAFT_395421</name>
</gene>
<evidence type="ECO:0000256" key="2">
    <source>
        <dbReference type="SAM" id="MobiDB-lite"/>
    </source>
</evidence>
<dbReference type="OrthoDB" id="74360at2759"/>
<feature type="compositionally biased region" description="Polar residues" evidence="2">
    <location>
        <begin position="83"/>
        <end position="95"/>
    </location>
</feature>
<dbReference type="PANTHER" id="PTHR42877:SF8">
    <property type="entry name" value="MONOOXYGENASE"/>
    <property type="match status" value="1"/>
</dbReference>
<dbReference type="InterPro" id="IPR042099">
    <property type="entry name" value="ANL_N_sf"/>
</dbReference>
<comment type="similarity">
    <text evidence="1">Belongs to the FAD-binding monooxygenase family.</text>
</comment>
<dbReference type="InterPro" id="IPR036188">
    <property type="entry name" value="FAD/NAD-bd_sf"/>
</dbReference>
<accession>A0A8E2E5B8</accession>
<dbReference type="Proteomes" id="UP000250266">
    <property type="component" value="Unassembled WGS sequence"/>
</dbReference>
<dbReference type="EMBL" id="KV745110">
    <property type="protein sequence ID" value="OCK77661.1"/>
    <property type="molecule type" value="Genomic_DNA"/>
</dbReference>
<name>A0A8E2E5B8_9PEZI</name>
<dbReference type="InterPro" id="IPR051209">
    <property type="entry name" value="FAD-bind_Monooxygenase_sf"/>
</dbReference>
<dbReference type="Gene3D" id="3.40.50.12780">
    <property type="entry name" value="N-terminal domain of ligase-like"/>
    <property type="match status" value="1"/>
</dbReference>
<dbReference type="PANTHER" id="PTHR42877">
    <property type="entry name" value="L-ORNITHINE N(5)-MONOOXYGENASE-RELATED"/>
    <property type="match status" value="1"/>
</dbReference>